<accession>A0ACC0JNY4</accession>
<dbReference type="EMBL" id="CM046119">
    <property type="protein sequence ID" value="KAI8425853.1"/>
    <property type="molecule type" value="Genomic_DNA"/>
</dbReference>
<dbReference type="Proteomes" id="UP001064048">
    <property type="component" value="Chromosome 19"/>
</dbReference>
<evidence type="ECO:0000313" key="1">
    <source>
        <dbReference type="EMBL" id="KAI8425853.1"/>
    </source>
</evidence>
<protein>
    <submittedName>
        <fullName evidence="1">Uncharacterized protein</fullName>
    </submittedName>
</protein>
<comment type="caution">
    <text evidence="1">The sequence shown here is derived from an EMBL/GenBank/DDBJ whole genome shotgun (WGS) entry which is preliminary data.</text>
</comment>
<reference evidence="1 2" key="1">
    <citation type="journal article" date="2022" name="Genome Biol. Evol.">
        <title>The Spruce Budworm Genome: Reconstructing the Evolutionary History of Antifreeze Proteins.</title>
        <authorList>
            <person name="Beliveau C."/>
            <person name="Gagne P."/>
            <person name="Picq S."/>
            <person name="Vernygora O."/>
            <person name="Keeling C.I."/>
            <person name="Pinkney K."/>
            <person name="Doucet D."/>
            <person name="Wen F."/>
            <person name="Johnston J.S."/>
            <person name="Maaroufi H."/>
            <person name="Boyle B."/>
            <person name="Laroche J."/>
            <person name="Dewar K."/>
            <person name="Juretic N."/>
            <person name="Blackburn G."/>
            <person name="Nisole A."/>
            <person name="Brunet B."/>
            <person name="Brandao M."/>
            <person name="Lumley L."/>
            <person name="Duan J."/>
            <person name="Quan G."/>
            <person name="Lucarotti C.J."/>
            <person name="Roe A.D."/>
            <person name="Sperling F.A.H."/>
            <person name="Levesque R.C."/>
            <person name="Cusson M."/>
        </authorList>
    </citation>
    <scope>NUCLEOTIDE SEQUENCE [LARGE SCALE GENOMIC DNA]</scope>
    <source>
        <strain evidence="1">Glfc:IPQL:Cfum</strain>
    </source>
</reference>
<organism evidence="1 2">
    <name type="scientific">Choristoneura fumiferana</name>
    <name type="common">Spruce budworm moth</name>
    <name type="synonym">Archips fumiferana</name>
    <dbReference type="NCBI Taxonomy" id="7141"/>
    <lineage>
        <taxon>Eukaryota</taxon>
        <taxon>Metazoa</taxon>
        <taxon>Ecdysozoa</taxon>
        <taxon>Arthropoda</taxon>
        <taxon>Hexapoda</taxon>
        <taxon>Insecta</taxon>
        <taxon>Pterygota</taxon>
        <taxon>Neoptera</taxon>
        <taxon>Endopterygota</taxon>
        <taxon>Lepidoptera</taxon>
        <taxon>Glossata</taxon>
        <taxon>Ditrysia</taxon>
        <taxon>Tortricoidea</taxon>
        <taxon>Tortricidae</taxon>
        <taxon>Tortricinae</taxon>
        <taxon>Choristoneura</taxon>
    </lineage>
</organism>
<name>A0ACC0JNY4_CHOFU</name>
<evidence type="ECO:0000313" key="2">
    <source>
        <dbReference type="Proteomes" id="UP001064048"/>
    </source>
</evidence>
<gene>
    <name evidence="1" type="ORF">MSG28_011617</name>
</gene>
<proteinExistence type="predicted"/>
<sequence length="274" mass="31001">MFIVKLKNPKLQFDDESRIGKKRSIHTGYEKLDHLLSFYDEIEHLKRIFGLTNVVAGYHSVLELPLRPGAVKHAINVVGEVCSPQFFLVEYLRSQAFSEIFEENAYTHTLITVSEDLNIGGGKSPAQVVGWTKDYVLLVGDKKHTAASEQLRQSLSIRQDSCIDFTESTEGLVLSSTNYLANPAQQKQFLQTASIAISHKLLSQTLVQDCTCGYVDPFRVRSICVNKSRKEVFLRTQRMRGPPRWERILTDAPAAAFTTSWIWKYCQIIDNTGA</sequence>
<keyword evidence="2" id="KW-1185">Reference proteome</keyword>